<dbReference type="EMBL" id="QLMC01000009">
    <property type="protein sequence ID" value="RAJ91073.1"/>
    <property type="molecule type" value="Genomic_DNA"/>
</dbReference>
<dbReference type="RefSeq" id="WP_111631298.1">
    <property type="nucleotide sequence ID" value="NZ_QLMC01000009.1"/>
</dbReference>
<organism evidence="3 4">
    <name type="scientific">Larkinella arboricola</name>
    <dbReference type="NCBI Taxonomy" id="643671"/>
    <lineage>
        <taxon>Bacteria</taxon>
        <taxon>Pseudomonadati</taxon>
        <taxon>Bacteroidota</taxon>
        <taxon>Cytophagia</taxon>
        <taxon>Cytophagales</taxon>
        <taxon>Spirosomataceae</taxon>
        <taxon>Larkinella</taxon>
    </lineage>
</organism>
<feature type="domain" description="Protein FecR C-terminal" evidence="2">
    <location>
        <begin position="287"/>
        <end position="355"/>
    </location>
</feature>
<dbReference type="PANTHER" id="PTHR30273:SF2">
    <property type="entry name" value="PROTEIN FECR"/>
    <property type="match status" value="1"/>
</dbReference>
<dbReference type="Pfam" id="PF16344">
    <property type="entry name" value="FecR_C"/>
    <property type="match status" value="1"/>
</dbReference>
<dbReference type="PIRSF" id="PIRSF018266">
    <property type="entry name" value="FecR"/>
    <property type="match status" value="1"/>
</dbReference>
<feature type="domain" description="FecR protein" evidence="1">
    <location>
        <begin position="144"/>
        <end position="232"/>
    </location>
</feature>
<dbReference type="Proteomes" id="UP000248790">
    <property type="component" value="Unassembled WGS sequence"/>
</dbReference>
<sequence length="361" mass="40870">MNNYADFRVTDWVEDGPFRRWVYYGEKAEFWNRFRQEHAGQLAEMDQAREILLAVRGPLEELSETEVKSLVGEILNGIPDEPTIRPLPWWRSNWLKRAAMLLLVLGVAFSMVRQQPGLKKLQTLVAEVTDFSRPETIEIVNTTRDIQLVNLPDGSSVLLKRNGRITYPAQFLPEQREVSLSGEAFFEVVKNPEQPFLVYSGGMVTKVKGTSFSIRANDGDREVELVVKTGLVEVYAQETGDNGSNTAPRKILLKPNEQVTLNRKSLRMITKTVERPTLLNIPAEVQKFEFKRTPLLEVFAELENTYGIDIQADYDAIAHCTLTARLGDEPVNEKLDLICAVVNAQYNIRGRVVTVTAQGCE</sequence>
<dbReference type="GO" id="GO:0016989">
    <property type="term" value="F:sigma factor antagonist activity"/>
    <property type="evidence" value="ECO:0007669"/>
    <property type="project" value="TreeGrafter"/>
</dbReference>
<dbReference type="Gene3D" id="3.55.50.30">
    <property type="match status" value="1"/>
</dbReference>
<dbReference type="OrthoDB" id="645173at2"/>
<comment type="caution">
    <text evidence="3">The sequence shown here is derived from an EMBL/GenBank/DDBJ whole genome shotgun (WGS) entry which is preliminary data.</text>
</comment>
<accession>A0A327WJV1</accession>
<reference evidence="3 4" key="1">
    <citation type="submission" date="2018-06" db="EMBL/GenBank/DDBJ databases">
        <title>Genomic Encyclopedia of Archaeal and Bacterial Type Strains, Phase II (KMG-II): from individual species to whole genera.</title>
        <authorList>
            <person name="Goeker M."/>
        </authorList>
    </citation>
    <scope>NUCLEOTIDE SEQUENCE [LARGE SCALE GENOMIC DNA]</scope>
    <source>
        <strain evidence="3 4">DSM 21851</strain>
    </source>
</reference>
<dbReference type="PANTHER" id="PTHR30273">
    <property type="entry name" value="PERIPLASMIC SIGNAL SENSOR AND SIGMA FACTOR ACTIVATOR FECR-RELATED"/>
    <property type="match status" value="1"/>
</dbReference>
<dbReference type="InterPro" id="IPR006860">
    <property type="entry name" value="FecR"/>
</dbReference>
<protein>
    <submittedName>
        <fullName evidence="3">FecR family protein</fullName>
    </submittedName>
</protein>
<dbReference type="Gene3D" id="2.60.120.1440">
    <property type="match status" value="1"/>
</dbReference>
<name>A0A327WJV1_LARAB</name>
<dbReference type="InterPro" id="IPR012373">
    <property type="entry name" value="Ferrdict_sens_TM"/>
</dbReference>
<keyword evidence="4" id="KW-1185">Reference proteome</keyword>
<evidence type="ECO:0000259" key="1">
    <source>
        <dbReference type="Pfam" id="PF04773"/>
    </source>
</evidence>
<proteinExistence type="predicted"/>
<evidence type="ECO:0000259" key="2">
    <source>
        <dbReference type="Pfam" id="PF16344"/>
    </source>
</evidence>
<dbReference type="InterPro" id="IPR032508">
    <property type="entry name" value="FecR_C"/>
</dbReference>
<dbReference type="AlphaFoldDB" id="A0A327WJV1"/>
<gene>
    <name evidence="3" type="ORF">LX87_05290</name>
</gene>
<dbReference type="Pfam" id="PF04773">
    <property type="entry name" value="FecR"/>
    <property type="match status" value="1"/>
</dbReference>
<evidence type="ECO:0000313" key="3">
    <source>
        <dbReference type="EMBL" id="RAJ91073.1"/>
    </source>
</evidence>
<evidence type="ECO:0000313" key="4">
    <source>
        <dbReference type="Proteomes" id="UP000248790"/>
    </source>
</evidence>